<sequence length="245" mass="28335">MSYQQMAQVYDRLMKDAPYDHWVDFTNKMIERFLPNAQSIVDAGCGTGEVTHRLNEEGYLLTGVDLSEDMLAVAHQKNSSAKIQWLQQDITDLAGLKDVECIISYCDVMNYLSDQQDVIRAFRSIYEALSPSGLFIFDVHSIDHIQNNMIGATFAEVYDDLSYIWFCDPDEIENRMVHDLTFFVQNGPNYERFDEQHVQQGYSPEQLSEWLVQTGFKIQLISSDFQLEIMDSGERIFFVCQKTNV</sequence>
<evidence type="ECO:0000259" key="2">
    <source>
        <dbReference type="Pfam" id="PF13649"/>
    </source>
</evidence>
<dbReference type="STRING" id="866895.HBHAL_3588"/>
<dbReference type="eggNOG" id="COG4976">
    <property type="taxonomic scope" value="Bacteria"/>
</dbReference>
<gene>
    <name evidence="3" type="ordered locus">HBHAL_3588</name>
</gene>
<dbReference type="Gene3D" id="2.20.25.110">
    <property type="entry name" value="S-adenosyl-L-methionine-dependent methyltransferases"/>
    <property type="match status" value="1"/>
</dbReference>
<dbReference type="HOGENOM" id="CLU_069129_5_2_9"/>
<dbReference type="Pfam" id="PF13649">
    <property type="entry name" value="Methyltransf_25"/>
    <property type="match status" value="1"/>
</dbReference>
<dbReference type="KEGG" id="hhd:HBHAL_3588"/>
<name>I0JP64_HALH3</name>
<dbReference type="InterPro" id="IPR041698">
    <property type="entry name" value="Methyltransf_25"/>
</dbReference>
<dbReference type="PANTHER" id="PTHR43861">
    <property type="entry name" value="TRANS-ACONITATE 2-METHYLTRANSFERASE-RELATED"/>
    <property type="match status" value="1"/>
</dbReference>
<dbReference type="Gene3D" id="3.40.50.150">
    <property type="entry name" value="Vaccinia Virus protein VP39"/>
    <property type="match status" value="1"/>
</dbReference>
<dbReference type="PATRIC" id="fig|866895.3.peg.2610"/>
<protein>
    <recommendedName>
        <fullName evidence="2">Methyltransferase domain-containing protein</fullName>
    </recommendedName>
</protein>
<evidence type="ECO:0000313" key="4">
    <source>
        <dbReference type="Proteomes" id="UP000007397"/>
    </source>
</evidence>
<dbReference type="GO" id="GO:0016740">
    <property type="term" value="F:transferase activity"/>
    <property type="evidence" value="ECO:0007669"/>
    <property type="project" value="UniProtKB-KW"/>
</dbReference>
<keyword evidence="4" id="KW-1185">Reference proteome</keyword>
<dbReference type="CDD" id="cd02440">
    <property type="entry name" value="AdoMet_MTases"/>
    <property type="match status" value="1"/>
</dbReference>
<feature type="domain" description="Methyltransferase" evidence="2">
    <location>
        <begin position="40"/>
        <end position="133"/>
    </location>
</feature>
<dbReference type="EMBL" id="HE717023">
    <property type="protein sequence ID" value="CCG45934.1"/>
    <property type="molecule type" value="Genomic_DNA"/>
</dbReference>
<dbReference type="AlphaFoldDB" id="I0JP64"/>
<reference evidence="3 4" key="1">
    <citation type="journal article" date="2013" name="Environ. Microbiol.">
        <title>Chloride and organic osmolytes: a hybrid strategy to cope with elevated salinities by the moderately halophilic, chloride-dependent bacterium Halobacillus halophilus.</title>
        <authorList>
            <person name="Saum S.H."/>
            <person name="Pfeiffer F."/>
            <person name="Palm P."/>
            <person name="Rampp M."/>
            <person name="Schuster S.C."/>
            <person name="Muller V."/>
            <person name="Oesterhelt D."/>
        </authorList>
    </citation>
    <scope>NUCLEOTIDE SEQUENCE [LARGE SCALE GENOMIC DNA]</scope>
    <source>
        <strain evidence="4">ATCC 35676 / DSM 2266 / JCM 20832 / KCTC 3685 / LMG 17431 / NBRC 102448 / NCIMB 2269</strain>
    </source>
</reference>
<dbReference type="RefSeq" id="WP_014643823.1">
    <property type="nucleotide sequence ID" value="NC_017668.1"/>
</dbReference>
<dbReference type="Proteomes" id="UP000007397">
    <property type="component" value="Chromosome"/>
</dbReference>
<dbReference type="SUPFAM" id="SSF53335">
    <property type="entry name" value="S-adenosyl-L-methionine-dependent methyltransferases"/>
    <property type="match status" value="1"/>
</dbReference>
<dbReference type="InterPro" id="IPR029063">
    <property type="entry name" value="SAM-dependent_MTases_sf"/>
</dbReference>
<organism evidence="3 4">
    <name type="scientific">Halobacillus halophilus (strain ATCC 35676 / DSM 2266 / JCM 20832 / KCTC 3685 / LMG 17431 / NBRC 102448 / NCIMB 2269)</name>
    <name type="common">Sporosarcina halophila</name>
    <dbReference type="NCBI Taxonomy" id="866895"/>
    <lineage>
        <taxon>Bacteria</taxon>
        <taxon>Bacillati</taxon>
        <taxon>Bacillota</taxon>
        <taxon>Bacilli</taxon>
        <taxon>Bacillales</taxon>
        <taxon>Bacillaceae</taxon>
        <taxon>Halobacillus</taxon>
    </lineage>
</organism>
<keyword evidence="1" id="KW-0808">Transferase</keyword>
<evidence type="ECO:0000313" key="3">
    <source>
        <dbReference type="EMBL" id="CCG45934.1"/>
    </source>
</evidence>
<evidence type="ECO:0000256" key="1">
    <source>
        <dbReference type="ARBA" id="ARBA00022679"/>
    </source>
</evidence>
<proteinExistence type="predicted"/>
<accession>I0JP64</accession>